<evidence type="ECO:0000313" key="1">
    <source>
        <dbReference type="EMBL" id="KAB5590347.1"/>
    </source>
</evidence>
<dbReference type="EMBL" id="SSOP01000176">
    <property type="protein sequence ID" value="KAB5590347.1"/>
    <property type="molecule type" value="Genomic_DNA"/>
</dbReference>
<keyword evidence="2" id="KW-1185">Reference proteome</keyword>
<organism evidence="1 2">
    <name type="scientific">Ceratobasidium theobromae</name>
    <dbReference type="NCBI Taxonomy" id="1582974"/>
    <lineage>
        <taxon>Eukaryota</taxon>
        <taxon>Fungi</taxon>
        <taxon>Dikarya</taxon>
        <taxon>Basidiomycota</taxon>
        <taxon>Agaricomycotina</taxon>
        <taxon>Agaricomycetes</taxon>
        <taxon>Cantharellales</taxon>
        <taxon>Ceratobasidiaceae</taxon>
        <taxon>Ceratobasidium</taxon>
    </lineage>
</organism>
<sequence>MDGCYFCYYYYPQRCAQHRVLEMPPNNYNTQESRSLPINNATSYTDNDFQWTSVDPPTETQAPEPPPRFITKAVKALYLPADSTNPNFITVNLQTEHIAGFPLLWEPDLSPVFGTRVALGSHDFKVHADGMFLRRPLRIFFRYNFRHDGSPLNLCLQSIVKQGVLPYPWAGDLLVLKFVGTRCEDYCDINDQDISALIYLLLSNDFGYGGSERPLPAS</sequence>
<dbReference type="Proteomes" id="UP000383932">
    <property type="component" value="Unassembled WGS sequence"/>
</dbReference>
<protein>
    <submittedName>
        <fullName evidence="1">Uncharacterized protein</fullName>
    </submittedName>
</protein>
<reference evidence="1 2" key="1">
    <citation type="journal article" date="2019" name="Fungal Biol. Biotechnol.">
        <title>Draft genome sequence of fastidious pathogen Ceratobasidium theobromae, which causes vascular-streak dieback in Theobroma cacao.</title>
        <authorList>
            <person name="Ali S.S."/>
            <person name="Asman A."/>
            <person name="Shao J."/>
            <person name="Firmansyah A.P."/>
            <person name="Susilo A.W."/>
            <person name="Rosmana A."/>
            <person name="McMahon P."/>
            <person name="Junaid M."/>
            <person name="Guest D."/>
            <person name="Kheng T.Y."/>
            <person name="Meinhardt L.W."/>
            <person name="Bailey B.A."/>
        </authorList>
    </citation>
    <scope>NUCLEOTIDE SEQUENCE [LARGE SCALE GENOMIC DNA]</scope>
    <source>
        <strain evidence="1 2">CT2</strain>
    </source>
</reference>
<dbReference type="OrthoDB" id="437457at2759"/>
<proteinExistence type="predicted"/>
<dbReference type="AlphaFoldDB" id="A0A5N5QGC3"/>
<evidence type="ECO:0000313" key="2">
    <source>
        <dbReference type="Proteomes" id="UP000383932"/>
    </source>
</evidence>
<accession>A0A5N5QGC3</accession>
<name>A0A5N5QGC3_9AGAM</name>
<gene>
    <name evidence="1" type="ORF">CTheo_6206</name>
</gene>
<comment type="caution">
    <text evidence="1">The sequence shown here is derived from an EMBL/GenBank/DDBJ whole genome shotgun (WGS) entry which is preliminary data.</text>
</comment>